<evidence type="ECO:0000313" key="7">
    <source>
        <dbReference type="Proteomes" id="UP000014969"/>
    </source>
</evidence>
<evidence type="ECO:0000256" key="3">
    <source>
        <dbReference type="ARBA" id="ARBA00023163"/>
    </source>
</evidence>
<accession>A0A829HX27</accession>
<dbReference type="SUPFAM" id="SSF46689">
    <property type="entry name" value="Homeodomain-like"/>
    <property type="match status" value="1"/>
</dbReference>
<evidence type="ECO:0000256" key="2">
    <source>
        <dbReference type="ARBA" id="ARBA00023125"/>
    </source>
</evidence>
<keyword evidence="1" id="KW-0805">Transcription regulation</keyword>
<dbReference type="PANTHER" id="PTHR30055:SF234">
    <property type="entry name" value="HTH-TYPE TRANSCRIPTIONAL REGULATOR BETI"/>
    <property type="match status" value="1"/>
</dbReference>
<keyword evidence="2 4" id="KW-0238">DNA-binding</keyword>
<organism evidence="6 7">
    <name type="scientific">Mycobacteroides abscessus subsp. bolletii CRM-0020</name>
    <dbReference type="NCBI Taxonomy" id="1306401"/>
    <lineage>
        <taxon>Bacteria</taxon>
        <taxon>Bacillati</taxon>
        <taxon>Actinomycetota</taxon>
        <taxon>Actinomycetes</taxon>
        <taxon>Mycobacteriales</taxon>
        <taxon>Mycobacteriaceae</taxon>
        <taxon>Mycobacteroides</taxon>
        <taxon>Mycobacteroides abscessus</taxon>
    </lineage>
</organism>
<feature type="DNA-binding region" description="H-T-H motif" evidence="4">
    <location>
        <begin position="69"/>
        <end position="88"/>
    </location>
</feature>
<proteinExistence type="predicted"/>
<dbReference type="Gene3D" id="1.10.357.10">
    <property type="entry name" value="Tetracycline Repressor, domain 2"/>
    <property type="match status" value="1"/>
</dbReference>
<dbReference type="EMBL" id="ATFQ01000016">
    <property type="protein sequence ID" value="EPQ23805.1"/>
    <property type="molecule type" value="Genomic_DNA"/>
</dbReference>
<dbReference type="InterPro" id="IPR009057">
    <property type="entry name" value="Homeodomain-like_sf"/>
</dbReference>
<name>A0A829HX27_9MYCO</name>
<dbReference type="GO" id="GO:0003700">
    <property type="term" value="F:DNA-binding transcription factor activity"/>
    <property type="evidence" value="ECO:0007669"/>
    <property type="project" value="TreeGrafter"/>
</dbReference>
<feature type="domain" description="HTH tetR-type" evidence="5">
    <location>
        <begin position="46"/>
        <end position="106"/>
    </location>
</feature>
<comment type="caution">
    <text evidence="6">The sequence shown here is derived from an EMBL/GenBank/DDBJ whole genome shotgun (WGS) entry which is preliminary data.</text>
</comment>
<gene>
    <name evidence="6" type="ORF">J108_09500</name>
</gene>
<dbReference type="PANTHER" id="PTHR30055">
    <property type="entry name" value="HTH-TYPE TRANSCRIPTIONAL REGULATOR RUTR"/>
    <property type="match status" value="1"/>
</dbReference>
<evidence type="ECO:0000259" key="5">
    <source>
        <dbReference type="PROSITE" id="PS50977"/>
    </source>
</evidence>
<protein>
    <submittedName>
        <fullName evidence="6">TetR family transcriptional regulator</fullName>
    </submittedName>
</protein>
<dbReference type="PRINTS" id="PR00455">
    <property type="entry name" value="HTHTETR"/>
</dbReference>
<reference evidence="6 7" key="1">
    <citation type="journal article" date="2013" name="Genome Announc.">
        <title>Genome Sequence of an Epidemic Isolate of Mycobacterium abscessus subsp. bolletii from Rio de Janeiro, Brazil.</title>
        <authorList>
            <person name="Davidson R.M."/>
            <person name="Reynolds P.R."/>
            <person name="Farias-Hesson E."/>
            <person name="Duarte R.S."/>
            <person name="Jackson M."/>
            <person name="Strong M."/>
        </authorList>
    </citation>
    <scope>NUCLEOTIDE SEQUENCE [LARGE SCALE GENOMIC DNA]</scope>
    <source>
        <strain evidence="6 7">CRM-0020</strain>
    </source>
</reference>
<dbReference type="AlphaFoldDB" id="A0A829HX27"/>
<dbReference type="PROSITE" id="PS50977">
    <property type="entry name" value="HTH_TETR_2"/>
    <property type="match status" value="1"/>
</dbReference>
<dbReference type="GO" id="GO:0000976">
    <property type="term" value="F:transcription cis-regulatory region binding"/>
    <property type="evidence" value="ECO:0007669"/>
    <property type="project" value="TreeGrafter"/>
</dbReference>
<keyword evidence="3" id="KW-0804">Transcription</keyword>
<evidence type="ECO:0000256" key="4">
    <source>
        <dbReference type="PROSITE-ProRule" id="PRU00335"/>
    </source>
</evidence>
<sequence>MLVDGEEAIAVSRVDMASAPAATIGSVVELDSLLRQLATGTLSETNVATSRLLDAAREEFIAHGIARTAVGDIARRAGVSRPTLYRKCGDKEDIVAAVLVRETTEFFVRAQAVLAPLSNAEDRMVEAFVMGMREARHHPLVAALKEFDSESFSRNVFDVNAAGYQGLLAVIAELLSDDSYPVPAVKRALDLALRLTSTFLVNPSDLLPTDTDTNTREFAIRYLLPLMRAAR</sequence>
<dbReference type="Pfam" id="PF00440">
    <property type="entry name" value="TetR_N"/>
    <property type="match status" value="1"/>
</dbReference>
<dbReference type="InterPro" id="IPR050109">
    <property type="entry name" value="HTH-type_TetR-like_transc_reg"/>
</dbReference>
<evidence type="ECO:0000256" key="1">
    <source>
        <dbReference type="ARBA" id="ARBA00023015"/>
    </source>
</evidence>
<evidence type="ECO:0000313" key="6">
    <source>
        <dbReference type="EMBL" id="EPQ23805.1"/>
    </source>
</evidence>
<dbReference type="InterPro" id="IPR001647">
    <property type="entry name" value="HTH_TetR"/>
</dbReference>
<dbReference type="Proteomes" id="UP000014969">
    <property type="component" value="Unassembled WGS sequence"/>
</dbReference>